<feature type="domain" description="GDP/GTP exchange factor Sec2 N-terminal" evidence="4">
    <location>
        <begin position="177"/>
        <end position="267"/>
    </location>
</feature>
<name>A0A087T0E5_STEMI</name>
<dbReference type="InterPro" id="IPR009449">
    <property type="entry name" value="Sec2_N"/>
</dbReference>
<keyword evidence="6" id="KW-1185">Reference proteome</keyword>
<dbReference type="PANTHER" id="PTHR14430">
    <property type="entry name" value="RABIN3-RELATED"/>
    <property type="match status" value="1"/>
</dbReference>
<accession>A0A087T0E5</accession>
<gene>
    <name evidence="5" type="ORF">X975_20941</name>
</gene>
<dbReference type="GO" id="GO:0070319">
    <property type="term" value="C:Golgi to plasma membrane transport vesicle"/>
    <property type="evidence" value="ECO:0007669"/>
    <property type="project" value="TreeGrafter"/>
</dbReference>
<dbReference type="InterPro" id="IPR040351">
    <property type="entry name" value="RAB3IL/RAB3IP/Sec2"/>
</dbReference>
<feature type="non-terminal residue" evidence="5">
    <location>
        <position position="407"/>
    </location>
</feature>
<dbReference type="Pfam" id="PF06428">
    <property type="entry name" value="Sec2p"/>
    <property type="match status" value="1"/>
</dbReference>
<dbReference type="OMA" id="CTPVEEN"/>
<evidence type="ECO:0000256" key="1">
    <source>
        <dbReference type="ARBA" id="ARBA00023054"/>
    </source>
</evidence>
<dbReference type="Pfam" id="PF25555">
    <property type="entry name" value="RAB3A-like_C"/>
    <property type="match status" value="1"/>
</dbReference>
<dbReference type="Proteomes" id="UP000054359">
    <property type="component" value="Unassembled WGS sequence"/>
</dbReference>
<evidence type="ECO:0000256" key="2">
    <source>
        <dbReference type="ARBA" id="ARBA00025794"/>
    </source>
</evidence>
<organism evidence="5 6">
    <name type="scientific">Stegodyphus mimosarum</name>
    <name type="common">African social velvet spider</name>
    <dbReference type="NCBI Taxonomy" id="407821"/>
    <lineage>
        <taxon>Eukaryota</taxon>
        <taxon>Metazoa</taxon>
        <taxon>Ecdysozoa</taxon>
        <taxon>Arthropoda</taxon>
        <taxon>Chelicerata</taxon>
        <taxon>Arachnida</taxon>
        <taxon>Araneae</taxon>
        <taxon>Araneomorphae</taxon>
        <taxon>Entelegynae</taxon>
        <taxon>Eresoidea</taxon>
        <taxon>Eresidae</taxon>
        <taxon>Stegodyphus</taxon>
    </lineage>
</organism>
<proteinExistence type="inferred from homology"/>
<dbReference type="GO" id="GO:0006887">
    <property type="term" value="P:exocytosis"/>
    <property type="evidence" value="ECO:0007669"/>
    <property type="project" value="TreeGrafter"/>
</dbReference>
<protein>
    <submittedName>
        <fullName evidence="5">Guanine nucleotide exchange factor for Rab-3A</fullName>
    </submittedName>
</protein>
<dbReference type="GO" id="GO:0005085">
    <property type="term" value="F:guanyl-nucleotide exchange factor activity"/>
    <property type="evidence" value="ECO:0007669"/>
    <property type="project" value="InterPro"/>
</dbReference>
<keyword evidence="1 3" id="KW-0175">Coiled coil</keyword>
<dbReference type="STRING" id="407821.A0A087T0E5"/>
<dbReference type="PANTHER" id="PTHR14430:SF0">
    <property type="entry name" value="SEC2P DOMAIN-CONTAINING PROTEIN"/>
    <property type="match status" value="1"/>
</dbReference>
<dbReference type="OrthoDB" id="6428513at2759"/>
<feature type="coiled-coil region" evidence="3">
    <location>
        <begin position="176"/>
        <end position="210"/>
    </location>
</feature>
<reference evidence="5 6" key="1">
    <citation type="submission" date="2013-11" db="EMBL/GenBank/DDBJ databases">
        <title>Genome sequencing of Stegodyphus mimosarum.</title>
        <authorList>
            <person name="Bechsgaard J."/>
        </authorList>
    </citation>
    <scope>NUCLEOTIDE SEQUENCE [LARGE SCALE GENOMIC DNA]</scope>
</reference>
<evidence type="ECO:0000256" key="3">
    <source>
        <dbReference type="SAM" id="Coils"/>
    </source>
</evidence>
<sequence>MQSMQNAAVENNLNFAEGRANDFHSNTNVELDEGSNIQLHSDGIKILNNELHSAADVQDQDVNIYETKNVEFSEGKTKVSDDKMKYVLNSASQSSTNIKPDLQDCSNEMKVLNSSEYVMRASTMRAKIEEKITEIERKMAISDIDISSDSESYSSPSDYNMIKVLDTRQARSCSVSEMRQSTIERLQSKLEKAEKDLELREEEIFRLRKIRDEVGSEIEDLTASLFEEANNMVRKAQMSQRKAERMAKETNMKLGMLQEEVSALKAIVQSTKMCTPVEENEVSEKKVRLPPRPAYEVDPIFNSEFVEWRQDPSFDKNSPFLKRIYAEDIQSCLNFKNKELSEIVLAAIEDDKITIEKIPTSTQDPLPKVCALMNAPRLCPYKMCIEGNSCYSISTLSRNRLPPCQHP</sequence>
<dbReference type="SUPFAM" id="SSF144284">
    <property type="entry name" value="Sec2 N-terminal region"/>
    <property type="match status" value="1"/>
</dbReference>
<dbReference type="EMBL" id="KK112802">
    <property type="protein sequence ID" value="KFM58584.1"/>
    <property type="molecule type" value="Genomic_DNA"/>
</dbReference>
<evidence type="ECO:0000313" key="6">
    <source>
        <dbReference type="Proteomes" id="UP000054359"/>
    </source>
</evidence>
<evidence type="ECO:0000313" key="5">
    <source>
        <dbReference type="EMBL" id="KFM58584.1"/>
    </source>
</evidence>
<comment type="similarity">
    <text evidence="2">Belongs to the SEC2 family.</text>
</comment>
<evidence type="ECO:0000259" key="4">
    <source>
        <dbReference type="Pfam" id="PF06428"/>
    </source>
</evidence>
<dbReference type="Gene3D" id="1.20.5.4880">
    <property type="match status" value="1"/>
</dbReference>
<dbReference type="AlphaFoldDB" id="A0A087T0E5"/>